<dbReference type="EMBL" id="FQUA01000014">
    <property type="protein sequence ID" value="SHF04707.1"/>
    <property type="molecule type" value="Genomic_DNA"/>
</dbReference>
<dbReference type="InterPro" id="IPR017861">
    <property type="entry name" value="KAE1/TsaD"/>
</dbReference>
<evidence type="ECO:0000256" key="3">
    <source>
        <dbReference type="ARBA" id="ARBA00022694"/>
    </source>
</evidence>
<reference evidence="10 12" key="1">
    <citation type="journal article" date="2016" name="Genome Announc.">
        <title>Complete Genome Sequence of the Amino Acid-Fermenting Clostridium propionicum X2 (DSM 1682).</title>
        <authorList>
            <person name="Poehlein A."/>
            <person name="Schlien K."/>
            <person name="Chowdhury N.P."/>
            <person name="Gottschalk G."/>
            <person name="Buckel W."/>
            <person name="Daniel R."/>
        </authorList>
    </citation>
    <scope>NUCLEOTIDE SEQUENCE [LARGE SCALE GENOMIC DNA]</scope>
    <source>
        <strain evidence="10 12">X2</strain>
    </source>
</reference>
<dbReference type="OrthoDB" id="9806197at2"/>
<protein>
    <recommendedName>
        <fullName evidence="8">tRNA N6-adenosine threonylcarbamoyltransferase</fullName>
        <ecNumber evidence="8">2.3.1.234</ecNumber>
    </recommendedName>
    <alternativeName>
        <fullName evidence="8">N6-L-threonylcarbamoyladenine synthase</fullName>
        <shortName evidence="8">t(6)A synthase</shortName>
    </alternativeName>
    <alternativeName>
        <fullName evidence="8">t(6)A37 threonylcarbamoyladenosine biosynthesis protein TsaD</fullName>
    </alternativeName>
    <alternativeName>
        <fullName evidence="8">tRNA threonylcarbamoyladenosine biosynthesis protein TsaD</fullName>
    </alternativeName>
</protein>
<keyword evidence="5 8" id="KW-0408">Iron</keyword>
<dbReference type="Proteomes" id="UP000184204">
    <property type="component" value="Unassembled WGS sequence"/>
</dbReference>
<dbReference type="GO" id="GO:0002949">
    <property type="term" value="P:tRNA threonylcarbamoyladenosine modification"/>
    <property type="evidence" value="ECO:0007669"/>
    <property type="project" value="UniProtKB-UniRule"/>
</dbReference>
<dbReference type="Pfam" id="PF00814">
    <property type="entry name" value="TsaD"/>
    <property type="match status" value="1"/>
</dbReference>
<evidence type="ECO:0000256" key="6">
    <source>
        <dbReference type="ARBA" id="ARBA00023315"/>
    </source>
</evidence>
<dbReference type="InterPro" id="IPR043129">
    <property type="entry name" value="ATPase_NBD"/>
</dbReference>
<dbReference type="AlphaFoldDB" id="A0A120MKC3"/>
<feature type="binding site" evidence="8">
    <location>
        <begin position="140"/>
        <end position="144"/>
    </location>
    <ligand>
        <name>substrate</name>
    </ligand>
</feature>
<evidence type="ECO:0000313" key="10">
    <source>
        <dbReference type="EMBL" id="AMJ41842.1"/>
    </source>
</evidence>
<dbReference type="EMBL" id="CP014223">
    <property type="protein sequence ID" value="AMJ41842.1"/>
    <property type="molecule type" value="Genomic_DNA"/>
</dbReference>
<dbReference type="PANTHER" id="PTHR11735:SF6">
    <property type="entry name" value="TRNA N6-ADENOSINE THREONYLCARBAMOYLTRANSFERASE, MITOCHONDRIAL"/>
    <property type="match status" value="1"/>
</dbReference>
<name>A0A120MKC3_ANAPI</name>
<dbReference type="FunFam" id="3.30.420.40:FF:000040">
    <property type="entry name" value="tRNA N6-adenosine threonylcarbamoyltransferase"/>
    <property type="match status" value="1"/>
</dbReference>
<comment type="cofactor">
    <cofactor evidence="8">
        <name>Fe(2+)</name>
        <dbReference type="ChEBI" id="CHEBI:29033"/>
    </cofactor>
    <text evidence="8">Binds 1 Fe(2+) ion per subunit.</text>
</comment>
<evidence type="ECO:0000256" key="8">
    <source>
        <dbReference type="HAMAP-Rule" id="MF_01445"/>
    </source>
</evidence>
<keyword evidence="2 8" id="KW-0808">Transferase</keyword>
<feature type="binding site" evidence="8">
    <location>
        <position position="173"/>
    </location>
    <ligand>
        <name>substrate</name>
    </ligand>
</feature>
<feature type="binding site" evidence="8">
    <location>
        <position position="121"/>
    </location>
    <ligand>
        <name>Fe cation</name>
        <dbReference type="ChEBI" id="CHEBI:24875"/>
    </ligand>
</feature>
<comment type="similarity">
    <text evidence="8">Belongs to the KAE1 / TsaD family.</text>
</comment>
<evidence type="ECO:0000256" key="2">
    <source>
        <dbReference type="ARBA" id="ARBA00022679"/>
    </source>
</evidence>
<feature type="binding site" evidence="8">
    <location>
        <position position="190"/>
    </location>
    <ligand>
        <name>substrate</name>
    </ligand>
</feature>
<keyword evidence="12" id="KW-1185">Reference proteome</keyword>
<comment type="catalytic activity">
    <reaction evidence="7 8">
        <text>L-threonylcarbamoyladenylate + adenosine(37) in tRNA = N(6)-L-threonylcarbamoyladenosine(37) in tRNA + AMP + H(+)</text>
        <dbReference type="Rhea" id="RHEA:37059"/>
        <dbReference type="Rhea" id="RHEA-COMP:10162"/>
        <dbReference type="Rhea" id="RHEA-COMP:10163"/>
        <dbReference type="ChEBI" id="CHEBI:15378"/>
        <dbReference type="ChEBI" id="CHEBI:73682"/>
        <dbReference type="ChEBI" id="CHEBI:74411"/>
        <dbReference type="ChEBI" id="CHEBI:74418"/>
        <dbReference type="ChEBI" id="CHEBI:456215"/>
        <dbReference type="EC" id="2.3.1.234"/>
    </reaction>
</comment>
<organism evidence="11 13">
    <name type="scientific">Anaerotignum propionicum DSM 1682</name>
    <dbReference type="NCBI Taxonomy" id="991789"/>
    <lineage>
        <taxon>Bacteria</taxon>
        <taxon>Bacillati</taxon>
        <taxon>Bacillota</taxon>
        <taxon>Clostridia</taxon>
        <taxon>Lachnospirales</taxon>
        <taxon>Anaerotignaceae</taxon>
        <taxon>Anaerotignum</taxon>
    </lineage>
</organism>
<sequence length="342" mass="36375">MKNERDIYILAIESSCDETAAAVVKNGREVLSNVISSQIALHTLYGGVVPEIASRKHIEAIDGVITQALQEAGVTLQEVDAIGVTYGPGLVGALLVGLAEAKALAFAVNKPLIGVHHIEGHICANYIENKDFEPPYMALVVSGGHSHLVYVSDYGKYEILGKTRDDAAGEAYDKVARVIGMGYPGGPKIDAAAKQGNPDAIKFPRVFLEEDSYDFSFSGLKSAVLNYVNKQKMLGEEINPFDIAASFQQSVVEVLVGKAIKAAKGKGLQKIALAGGVASNSALRERMKEACAKEGFQLSIPSPILCTDNAAMIGCAAYYEYLAGVRDGLDLNANPSLKLGER</sequence>
<dbReference type="SUPFAM" id="SSF53067">
    <property type="entry name" value="Actin-like ATPase domain"/>
    <property type="match status" value="2"/>
</dbReference>
<dbReference type="GO" id="GO:0005737">
    <property type="term" value="C:cytoplasm"/>
    <property type="evidence" value="ECO:0007669"/>
    <property type="project" value="UniProtKB-SubCell"/>
</dbReference>
<evidence type="ECO:0000256" key="5">
    <source>
        <dbReference type="ARBA" id="ARBA00023004"/>
    </source>
</evidence>
<dbReference type="HAMAP" id="MF_01445">
    <property type="entry name" value="TsaD"/>
    <property type="match status" value="1"/>
</dbReference>
<comment type="function">
    <text evidence="8">Required for the formation of a threonylcarbamoyl group on adenosine at position 37 (t(6)A37) in tRNAs that read codons beginning with adenine. Is involved in the transfer of the threonylcarbamoyl moiety of threonylcarbamoyl-AMP (TC-AMP) to the N6 group of A37, together with TsaE and TsaB. TsaD likely plays a direct catalytic role in this reaction.</text>
</comment>
<feature type="binding site" evidence="8">
    <location>
        <position position="308"/>
    </location>
    <ligand>
        <name>Fe cation</name>
        <dbReference type="ChEBI" id="CHEBI:24875"/>
    </ligand>
</feature>
<keyword evidence="4 8" id="KW-0479">Metal-binding</keyword>
<reference evidence="13" key="3">
    <citation type="submission" date="2016-11" db="EMBL/GenBank/DDBJ databases">
        <authorList>
            <person name="Jaros S."/>
            <person name="Januszkiewicz K."/>
            <person name="Wedrychowicz H."/>
        </authorList>
    </citation>
    <scope>NUCLEOTIDE SEQUENCE [LARGE SCALE GENOMIC DNA]</scope>
    <source>
        <strain evidence="13">DSM 1682</strain>
    </source>
</reference>
<evidence type="ECO:0000256" key="7">
    <source>
        <dbReference type="ARBA" id="ARBA00048117"/>
    </source>
</evidence>
<evidence type="ECO:0000259" key="9">
    <source>
        <dbReference type="Pfam" id="PF00814"/>
    </source>
</evidence>
<comment type="subcellular location">
    <subcellularLocation>
        <location evidence="8">Cytoplasm</location>
    </subcellularLocation>
</comment>
<gene>
    <name evidence="8 10" type="primary">tsaD</name>
    <name evidence="10" type="ORF">CPRO_22750</name>
    <name evidence="11" type="ORF">SAMN02745151_02620</name>
</gene>
<reference evidence="11" key="4">
    <citation type="submission" date="2016-11" db="EMBL/GenBank/DDBJ databases">
        <authorList>
            <person name="Varghese N."/>
            <person name="Submissions S."/>
        </authorList>
    </citation>
    <scope>NUCLEOTIDE SEQUENCE</scope>
    <source>
        <strain evidence="11">DSM 1682</strain>
    </source>
</reference>
<dbReference type="Gene3D" id="3.30.420.40">
    <property type="match status" value="2"/>
</dbReference>
<reference evidence="12" key="2">
    <citation type="submission" date="2016-01" db="EMBL/GenBank/DDBJ databases">
        <authorList>
            <person name="Poehlein A."/>
            <person name="Schlien K."/>
            <person name="Gottschalk G."/>
            <person name="Buckel W."/>
            <person name="Daniel R."/>
        </authorList>
    </citation>
    <scope>NUCLEOTIDE SEQUENCE [LARGE SCALE GENOMIC DNA]</scope>
    <source>
        <strain evidence="12">X2</strain>
    </source>
</reference>
<dbReference type="KEGG" id="cpro:CPRO_22750"/>
<dbReference type="NCBIfam" id="TIGR03723">
    <property type="entry name" value="T6A_TsaD_YgjD"/>
    <property type="match status" value="1"/>
</dbReference>
<feature type="binding site" evidence="8">
    <location>
        <position position="186"/>
    </location>
    <ligand>
        <name>substrate</name>
    </ligand>
</feature>
<keyword evidence="6 8" id="KW-0012">Acyltransferase</keyword>
<keyword evidence="3 8" id="KW-0819">tRNA processing</keyword>
<dbReference type="FunFam" id="3.30.420.40:FF:000012">
    <property type="entry name" value="tRNA N6-adenosine threonylcarbamoyltransferase"/>
    <property type="match status" value="1"/>
</dbReference>
<dbReference type="GO" id="GO:0005506">
    <property type="term" value="F:iron ion binding"/>
    <property type="evidence" value="ECO:0007669"/>
    <property type="project" value="UniProtKB-UniRule"/>
</dbReference>
<feature type="binding site" evidence="8">
    <location>
        <position position="117"/>
    </location>
    <ligand>
        <name>Fe cation</name>
        <dbReference type="ChEBI" id="CHEBI:24875"/>
    </ligand>
</feature>
<accession>A0A120MKC3</accession>
<evidence type="ECO:0000313" key="13">
    <source>
        <dbReference type="Proteomes" id="UP000184204"/>
    </source>
</evidence>
<dbReference type="InterPro" id="IPR022450">
    <property type="entry name" value="TsaD"/>
</dbReference>
<dbReference type="PANTHER" id="PTHR11735">
    <property type="entry name" value="TRNA N6-ADENOSINE THREONYLCARBAMOYLTRANSFERASE"/>
    <property type="match status" value="1"/>
</dbReference>
<dbReference type="GO" id="GO:0061711">
    <property type="term" value="F:tRNA N(6)-L-threonylcarbamoyladenine synthase activity"/>
    <property type="evidence" value="ECO:0007669"/>
    <property type="project" value="UniProtKB-EC"/>
</dbReference>
<dbReference type="InterPro" id="IPR000905">
    <property type="entry name" value="Gcp-like_dom"/>
</dbReference>
<evidence type="ECO:0000256" key="4">
    <source>
        <dbReference type="ARBA" id="ARBA00022723"/>
    </source>
</evidence>
<proteinExistence type="inferred from homology"/>
<evidence type="ECO:0000256" key="1">
    <source>
        <dbReference type="ARBA" id="ARBA00022490"/>
    </source>
</evidence>
<dbReference type="EC" id="2.3.1.234" evidence="8"/>
<dbReference type="PRINTS" id="PR00789">
    <property type="entry name" value="OSIALOPTASE"/>
</dbReference>
<keyword evidence="1 8" id="KW-0963">Cytoplasm</keyword>
<dbReference type="CDD" id="cd24133">
    <property type="entry name" value="ASKHA_NBD_TsaD_bac"/>
    <property type="match status" value="1"/>
</dbReference>
<feature type="domain" description="Gcp-like" evidence="9">
    <location>
        <begin position="29"/>
        <end position="314"/>
    </location>
</feature>
<dbReference type="NCBIfam" id="TIGR00329">
    <property type="entry name" value="gcp_kae1"/>
    <property type="match status" value="1"/>
</dbReference>
<dbReference type="RefSeq" id="WP_066051711.1">
    <property type="nucleotide sequence ID" value="NZ_CP014223.1"/>
</dbReference>
<dbReference type="Proteomes" id="UP000068026">
    <property type="component" value="Chromosome"/>
</dbReference>
<evidence type="ECO:0000313" key="11">
    <source>
        <dbReference type="EMBL" id="SHF04707.1"/>
    </source>
</evidence>
<evidence type="ECO:0000313" key="12">
    <source>
        <dbReference type="Proteomes" id="UP000068026"/>
    </source>
</evidence>
<feature type="binding site" evidence="8">
    <location>
        <position position="280"/>
    </location>
    <ligand>
        <name>substrate</name>
    </ligand>
</feature>